<sequence>MNHKIRNIWRVCSLSCLAATALALPADRELPITGQSDKKTFETATGLVTLTGNVFIRQGHLEIYAQQTSLETNQETKQLQQLIATGSPARFIDLPNEDGNSVEVSGNSIEFYPAKNLIITIGNAQISQNGNTVNGERIEYNTVTGLMNIQSQRALTGNPEDEQAELVIIPGAID</sequence>
<reference evidence="7" key="1">
    <citation type="journal article" date="2019" name="Int. J. Syst. Evol. Microbiol.">
        <title>The Global Catalogue of Microorganisms (GCM) 10K type strain sequencing project: providing services to taxonomists for standard genome sequencing and annotation.</title>
        <authorList>
            <consortium name="The Broad Institute Genomics Platform"/>
            <consortium name="The Broad Institute Genome Sequencing Center for Infectious Disease"/>
            <person name="Wu L."/>
            <person name="Ma J."/>
        </authorList>
    </citation>
    <scope>NUCLEOTIDE SEQUENCE [LARGE SCALE GENOMIC DNA]</scope>
    <source>
        <strain evidence="7">CECT 8288</strain>
    </source>
</reference>
<proteinExistence type="predicted"/>
<evidence type="ECO:0000256" key="2">
    <source>
        <dbReference type="ARBA" id="ARBA00022729"/>
    </source>
</evidence>
<dbReference type="Pfam" id="PF03968">
    <property type="entry name" value="LptD_N"/>
    <property type="match status" value="1"/>
</dbReference>
<evidence type="ECO:0000256" key="1">
    <source>
        <dbReference type="ARBA" id="ARBA00022448"/>
    </source>
</evidence>
<feature type="chain" id="PRO_5046791444" evidence="4">
    <location>
        <begin position="24"/>
        <end position="174"/>
    </location>
</feature>
<keyword evidence="1" id="KW-0813">Transport</keyword>
<keyword evidence="3" id="KW-0574">Periplasm</keyword>
<organism evidence="6 7">
    <name type="scientific">Reinekea marina</name>
    <dbReference type="NCBI Taxonomy" id="1310421"/>
    <lineage>
        <taxon>Bacteria</taxon>
        <taxon>Pseudomonadati</taxon>
        <taxon>Pseudomonadota</taxon>
        <taxon>Gammaproteobacteria</taxon>
        <taxon>Oceanospirillales</taxon>
        <taxon>Saccharospirillaceae</taxon>
        <taxon>Reinekea</taxon>
    </lineage>
</organism>
<evidence type="ECO:0000256" key="3">
    <source>
        <dbReference type="ARBA" id="ARBA00022764"/>
    </source>
</evidence>
<keyword evidence="7" id="KW-1185">Reference proteome</keyword>
<dbReference type="RefSeq" id="WP_290281183.1">
    <property type="nucleotide sequence ID" value="NZ_JAUFQI010000001.1"/>
</dbReference>
<dbReference type="Gene3D" id="2.60.450.10">
    <property type="entry name" value="Lipopolysaccharide (LPS) transport protein A like domain"/>
    <property type="match status" value="1"/>
</dbReference>
<accession>A0ABV7WMS7</accession>
<evidence type="ECO:0000313" key="6">
    <source>
        <dbReference type="EMBL" id="MFC3700613.1"/>
    </source>
</evidence>
<dbReference type="PANTHER" id="PTHR36504">
    <property type="entry name" value="LIPOPOLYSACCHARIDE EXPORT SYSTEM PROTEIN LPTA"/>
    <property type="match status" value="1"/>
</dbReference>
<dbReference type="InterPro" id="IPR014340">
    <property type="entry name" value="LptA"/>
</dbReference>
<evidence type="ECO:0000259" key="5">
    <source>
        <dbReference type="Pfam" id="PF03968"/>
    </source>
</evidence>
<dbReference type="NCBIfam" id="TIGR03002">
    <property type="entry name" value="outer_YhbN_LptA"/>
    <property type="match status" value="1"/>
</dbReference>
<dbReference type="InterPro" id="IPR052037">
    <property type="entry name" value="LPS_export_LptA"/>
</dbReference>
<protein>
    <submittedName>
        <fullName evidence="6">Lipopolysaccharide transport periplasmic protein LptA</fullName>
    </submittedName>
</protein>
<gene>
    <name evidence="6" type="primary">lptA</name>
    <name evidence="6" type="ORF">ACFOND_03095</name>
</gene>
<dbReference type="PANTHER" id="PTHR36504:SF1">
    <property type="entry name" value="LIPOPOLYSACCHARIDE EXPORT SYSTEM PROTEIN LPTA"/>
    <property type="match status" value="1"/>
</dbReference>
<name>A0ABV7WMS7_9GAMM</name>
<feature type="domain" description="Organic solvent tolerance-like N-terminal" evidence="5">
    <location>
        <begin position="35"/>
        <end position="145"/>
    </location>
</feature>
<dbReference type="EMBL" id="JBHRYN010000006">
    <property type="protein sequence ID" value="MFC3700613.1"/>
    <property type="molecule type" value="Genomic_DNA"/>
</dbReference>
<dbReference type="InterPro" id="IPR005653">
    <property type="entry name" value="OstA-like_N"/>
</dbReference>
<evidence type="ECO:0000256" key="4">
    <source>
        <dbReference type="SAM" id="SignalP"/>
    </source>
</evidence>
<keyword evidence="2 4" id="KW-0732">Signal</keyword>
<evidence type="ECO:0000313" key="7">
    <source>
        <dbReference type="Proteomes" id="UP001595710"/>
    </source>
</evidence>
<comment type="caution">
    <text evidence="6">The sequence shown here is derived from an EMBL/GenBank/DDBJ whole genome shotgun (WGS) entry which is preliminary data.</text>
</comment>
<dbReference type="Proteomes" id="UP001595710">
    <property type="component" value="Unassembled WGS sequence"/>
</dbReference>
<feature type="signal peptide" evidence="4">
    <location>
        <begin position="1"/>
        <end position="23"/>
    </location>
</feature>